<sequence length="98" mass="11433">MRKYKCHSDRAGLSADLIKEKLLHHHMEKRTTQYLVAGLALGGIIGAGVAAYCHWKKKCRHSCPPPHHDRMEPEGGEHYGAERRDYEEERHDRPKRRH</sequence>
<name>A0AAU9CRI8_9BACT</name>
<evidence type="ECO:0000256" key="2">
    <source>
        <dbReference type="SAM" id="Phobius"/>
    </source>
</evidence>
<evidence type="ECO:0000313" key="3">
    <source>
        <dbReference type="EMBL" id="BDD10602.1"/>
    </source>
</evidence>
<feature type="transmembrane region" description="Helical" evidence="2">
    <location>
        <begin position="34"/>
        <end position="52"/>
    </location>
</feature>
<keyword evidence="2" id="KW-1133">Transmembrane helix</keyword>
<feature type="region of interest" description="Disordered" evidence="1">
    <location>
        <begin position="62"/>
        <end position="98"/>
    </location>
</feature>
<evidence type="ECO:0000256" key="1">
    <source>
        <dbReference type="SAM" id="MobiDB-lite"/>
    </source>
</evidence>
<dbReference type="KEGG" id="fax:FUAX_30340"/>
<keyword evidence="2" id="KW-0472">Membrane</keyword>
<keyword evidence="4" id="KW-1185">Reference proteome</keyword>
<dbReference type="RefSeq" id="WP_338392146.1">
    <property type="nucleotide sequence ID" value="NZ_AP025314.1"/>
</dbReference>
<gene>
    <name evidence="3" type="ORF">FUAX_30340</name>
</gene>
<accession>A0AAU9CRI8</accession>
<keyword evidence="2" id="KW-0812">Transmembrane</keyword>
<dbReference type="EMBL" id="AP025314">
    <property type="protein sequence ID" value="BDD10602.1"/>
    <property type="molecule type" value="Genomic_DNA"/>
</dbReference>
<protein>
    <recommendedName>
        <fullName evidence="5">YtxH domain-containing protein</fullName>
    </recommendedName>
</protein>
<proteinExistence type="predicted"/>
<dbReference type="Proteomes" id="UP001348817">
    <property type="component" value="Chromosome"/>
</dbReference>
<evidence type="ECO:0008006" key="5">
    <source>
        <dbReference type="Google" id="ProtNLM"/>
    </source>
</evidence>
<feature type="compositionally biased region" description="Basic and acidic residues" evidence="1">
    <location>
        <begin position="66"/>
        <end position="92"/>
    </location>
</feature>
<dbReference type="AlphaFoldDB" id="A0AAU9CRI8"/>
<evidence type="ECO:0000313" key="4">
    <source>
        <dbReference type="Proteomes" id="UP001348817"/>
    </source>
</evidence>
<organism evidence="3 4">
    <name type="scientific">Fulvitalea axinellae</name>
    <dbReference type="NCBI Taxonomy" id="1182444"/>
    <lineage>
        <taxon>Bacteria</taxon>
        <taxon>Pseudomonadati</taxon>
        <taxon>Bacteroidota</taxon>
        <taxon>Cytophagia</taxon>
        <taxon>Cytophagales</taxon>
        <taxon>Persicobacteraceae</taxon>
        <taxon>Fulvitalea</taxon>
    </lineage>
</organism>
<reference evidence="3 4" key="1">
    <citation type="submission" date="2021-12" db="EMBL/GenBank/DDBJ databases">
        <title>Genome sequencing of bacteria with rrn-lacking chromosome and rrn-plasmid.</title>
        <authorList>
            <person name="Anda M."/>
            <person name="Iwasaki W."/>
        </authorList>
    </citation>
    <scope>NUCLEOTIDE SEQUENCE [LARGE SCALE GENOMIC DNA]</scope>
    <source>
        <strain evidence="3 4">DSM 100852</strain>
    </source>
</reference>